<sequence>MTRVLSIQSHVVSGYVGNKCSTITLQCLGIITDSINTVQFSNHTGYSSFSGRIGQPNELLELCQGLNNNKLNNYDAILSGYVHSSEYLKTLHETIHETRKNGIKFIYVCDPVLGDEGKLYVDSSLIDVYKNNLIPIANIITPNQFEAELLTNMKIKNESDVIICIQKLHSLGPKIVVITSVKFDKYRFYASQKEDDQFQIYSCDLDYVDLRFVGSGDLLSALLLGWYLRLNGDLKKTISISLSTMQTILKDTKNHFDTSKSKRI</sequence>
<accession>A0A177BAD6</accession>
<name>A0A177BAD6_9BILA</name>
<evidence type="ECO:0000256" key="12">
    <source>
        <dbReference type="ARBA" id="ARBA00047310"/>
    </source>
</evidence>
<comment type="catalytic activity">
    <reaction evidence="12">
        <text>pyridoxamine + ATP = pyridoxamine 5'-phosphate + ADP + H(+)</text>
        <dbReference type="Rhea" id="RHEA:25104"/>
        <dbReference type="ChEBI" id="CHEBI:15378"/>
        <dbReference type="ChEBI" id="CHEBI:30616"/>
        <dbReference type="ChEBI" id="CHEBI:57761"/>
        <dbReference type="ChEBI" id="CHEBI:58451"/>
        <dbReference type="ChEBI" id="CHEBI:456216"/>
        <dbReference type="EC" id="2.7.1.35"/>
    </reaction>
    <physiologicalReaction direction="left-to-right" evidence="12">
        <dbReference type="Rhea" id="RHEA:25105"/>
    </physiologicalReaction>
</comment>
<reference evidence="16 17" key="1">
    <citation type="submission" date="2016-04" db="EMBL/GenBank/DDBJ databases">
        <title>The genome of Intoshia linei affirms orthonectids as highly simplified spiralians.</title>
        <authorList>
            <person name="Mikhailov K.V."/>
            <person name="Slusarev G.S."/>
            <person name="Nikitin M.A."/>
            <person name="Logacheva M.D."/>
            <person name="Penin A."/>
            <person name="Aleoshin V."/>
            <person name="Panchin Y.V."/>
        </authorList>
    </citation>
    <scope>NUCLEOTIDE SEQUENCE [LARGE SCALE GENOMIC DNA]</scope>
    <source>
        <strain evidence="16">Intl2013</strain>
        <tissue evidence="16">Whole animal</tissue>
    </source>
</reference>
<comment type="pathway">
    <text evidence="3">Cofactor metabolism; pyridoxal 5'-phosphate salvage; pyridoxal 5'-phosphate from pyridoxal: step 1/1.</text>
</comment>
<comment type="similarity">
    <text evidence="4">Belongs to the pyridoxine kinase family.</text>
</comment>
<dbReference type="InterPro" id="IPR013749">
    <property type="entry name" value="PM/HMP-P_kinase-1"/>
</dbReference>
<dbReference type="Gene3D" id="3.40.1190.20">
    <property type="match status" value="1"/>
</dbReference>
<keyword evidence="17" id="KW-1185">Reference proteome</keyword>
<dbReference type="UniPathway" id="UPA01068">
    <property type="reaction ID" value="UER00298"/>
</dbReference>
<dbReference type="SUPFAM" id="SSF53613">
    <property type="entry name" value="Ribokinase-like"/>
    <property type="match status" value="1"/>
</dbReference>
<dbReference type="InterPro" id="IPR029056">
    <property type="entry name" value="Ribokinase-like"/>
</dbReference>
<evidence type="ECO:0000256" key="14">
    <source>
        <dbReference type="ARBA" id="ARBA00048524"/>
    </source>
</evidence>
<protein>
    <recommendedName>
        <fullName evidence="6">Pyridoxal kinase</fullName>
        <ecNumber evidence="5">2.7.1.35</ecNumber>
    </recommendedName>
    <alternativeName>
        <fullName evidence="11">Pyridoxine kinase</fullName>
    </alternativeName>
</protein>
<keyword evidence="7" id="KW-0808">Transferase</keyword>
<evidence type="ECO:0000256" key="11">
    <source>
        <dbReference type="ARBA" id="ARBA00032808"/>
    </source>
</evidence>
<dbReference type="InterPro" id="IPR004625">
    <property type="entry name" value="PyrdxlKinase"/>
</dbReference>
<comment type="catalytic activity">
    <reaction evidence="13">
        <text>pyridoxal + ATP = pyridoxal 5'-phosphate + ADP + H(+)</text>
        <dbReference type="Rhea" id="RHEA:10224"/>
        <dbReference type="ChEBI" id="CHEBI:15378"/>
        <dbReference type="ChEBI" id="CHEBI:17310"/>
        <dbReference type="ChEBI" id="CHEBI:30616"/>
        <dbReference type="ChEBI" id="CHEBI:456216"/>
        <dbReference type="ChEBI" id="CHEBI:597326"/>
        <dbReference type="EC" id="2.7.1.35"/>
    </reaction>
    <physiologicalReaction direction="left-to-right" evidence="13">
        <dbReference type="Rhea" id="RHEA:10225"/>
    </physiologicalReaction>
</comment>
<evidence type="ECO:0000259" key="15">
    <source>
        <dbReference type="Pfam" id="PF08543"/>
    </source>
</evidence>
<dbReference type="EMBL" id="LWCA01000077">
    <property type="protein sequence ID" value="OAF71140.1"/>
    <property type="molecule type" value="Genomic_DNA"/>
</dbReference>
<dbReference type="GO" id="GO:0009443">
    <property type="term" value="P:pyridoxal 5'-phosphate salvage"/>
    <property type="evidence" value="ECO:0007669"/>
    <property type="project" value="InterPro"/>
</dbReference>
<dbReference type="Pfam" id="PF08543">
    <property type="entry name" value="Phos_pyr_kin"/>
    <property type="match status" value="1"/>
</dbReference>
<evidence type="ECO:0000313" key="16">
    <source>
        <dbReference type="EMBL" id="OAF71140.1"/>
    </source>
</evidence>
<evidence type="ECO:0000313" key="17">
    <source>
        <dbReference type="Proteomes" id="UP000078046"/>
    </source>
</evidence>
<dbReference type="EC" id="2.7.1.35" evidence="5"/>
<comment type="pathway">
    <text evidence="2">Cofactor metabolism; pyridoxal 5'-phosphate salvage; pyridoxine 5'-phosphate from pyridoxine: step 1/1.</text>
</comment>
<evidence type="ECO:0000256" key="8">
    <source>
        <dbReference type="ARBA" id="ARBA00022741"/>
    </source>
</evidence>
<dbReference type="CDD" id="cd01173">
    <property type="entry name" value="pyridoxal_pyridoxamine_kinase"/>
    <property type="match status" value="1"/>
</dbReference>
<feature type="domain" description="Pyridoxamine kinase/Phosphomethylpyrimidine kinase" evidence="15">
    <location>
        <begin position="75"/>
        <end position="242"/>
    </location>
</feature>
<evidence type="ECO:0000256" key="6">
    <source>
        <dbReference type="ARBA" id="ARBA00018134"/>
    </source>
</evidence>
<evidence type="ECO:0000256" key="13">
    <source>
        <dbReference type="ARBA" id="ARBA00047377"/>
    </source>
</evidence>
<dbReference type="GO" id="GO:0005829">
    <property type="term" value="C:cytosol"/>
    <property type="evidence" value="ECO:0007669"/>
    <property type="project" value="TreeGrafter"/>
</dbReference>
<dbReference type="AlphaFoldDB" id="A0A177BAD6"/>
<evidence type="ECO:0000256" key="3">
    <source>
        <dbReference type="ARBA" id="ARBA00005210"/>
    </source>
</evidence>
<keyword evidence="9" id="KW-0418">Kinase</keyword>
<dbReference type="PANTHER" id="PTHR10534:SF2">
    <property type="entry name" value="PYRIDOXAL KINASE"/>
    <property type="match status" value="1"/>
</dbReference>
<evidence type="ECO:0000256" key="9">
    <source>
        <dbReference type="ARBA" id="ARBA00022777"/>
    </source>
</evidence>
<evidence type="ECO:0000256" key="5">
    <source>
        <dbReference type="ARBA" id="ARBA00012104"/>
    </source>
</evidence>
<dbReference type="GO" id="GO:0005524">
    <property type="term" value="F:ATP binding"/>
    <property type="evidence" value="ECO:0007669"/>
    <property type="project" value="UniProtKB-KW"/>
</dbReference>
<dbReference type="OrthoDB" id="2104723at2759"/>
<organism evidence="16 17">
    <name type="scientific">Intoshia linei</name>
    <dbReference type="NCBI Taxonomy" id="1819745"/>
    <lineage>
        <taxon>Eukaryota</taxon>
        <taxon>Metazoa</taxon>
        <taxon>Spiralia</taxon>
        <taxon>Lophotrochozoa</taxon>
        <taxon>Mesozoa</taxon>
        <taxon>Orthonectida</taxon>
        <taxon>Rhopaluridae</taxon>
        <taxon>Intoshia</taxon>
    </lineage>
</organism>
<comment type="catalytic activity">
    <reaction evidence="14">
        <text>pyridoxine + ATP = pyridoxine 5'-phosphate + ADP + H(+)</text>
        <dbReference type="Rhea" id="RHEA:25108"/>
        <dbReference type="ChEBI" id="CHEBI:15378"/>
        <dbReference type="ChEBI" id="CHEBI:16709"/>
        <dbReference type="ChEBI" id="CHEBI:30616"/>
        <dbReference type="ChEBI" id="CHEBI:58589"/>
        <dbReference type="ChEBI" id="CHEBI:456216"/>
        <dbReference type="EC" id="2.7.1.35"/>
    </reaction>
    <physiologicalReaction direction="left-to-right" evidence="14">
        <dbReference type="Rhea" id="RHEA:25109"/>
    </physiologicalReaction>
</comment>
<evidence type="ECO:0000256" key="2">
    <source>
        <dbReference type="ARBA" id="ARBA00004835"/>
    </source>
</evidence>
<comment type="caution">
    <text evidence="16">The sequence shown here is derived from an EMBL/GenBank/DDBJ whole genome shotgun (WGS) entry which is preliminary data.</text>
</comment>
<dbReference type="GO" id="GO:0008478">
    <property type="term" value="F:pyridoxal kinase activity"/>
    <property type="evidence" value="ECO:0007669"/>
    <property type="project" value="UniProtKB-EC"/>
</dbReference>
<dbReference type="NCBIfam" id="TIGR00687">
    <property type="entry name" value="pyridox_kin"/>
    <property type="match status" value="1"/>
</dbReference>
<keyword evidence="8" id="KW-0547">Nucleotide-binding</keyword>
<dbReference type="Proteomes" id="UP000078046">
    <property type="component" value="Unassembled WGS sequence"/>
</dbReference>
<evidence type="ECO:0000256" key="1">
    <source>
        <dbReference type="ARBA" id="ARBA00004750"/>
    </source>
</evidence>
<dbReference type="PANTHER" id="PTHR10534">
    <property type="entry name" value="PYRIDOXAL KINASE"/>
    <property type="match status" value="1"/>
</dbReference>
<proteinExistence type="inferred from homology"/>
<evidence type="ECO:0000256" key="10">
    <source>
        <dbReference type="ARBA" id="ARBA00022840"/>
    </source>
</evidence>
<evidence type="ECO:0000256" key="7">
    <source>
        <dbReference type="ARBA" id="ARBA00022679"/>
    </source>
</evidence>
<comment type="pathway">
    <text evidence="1">Cofactor metabolism; pyridoxal 5'-phosphate salvage; pyridoxamine 5'-phosphate from pyridoxamine: step 1/1.</text>
</comment>
<evidence type="ECO:0000256" key="4">
    <source>
        <dbReference type="ARBA" id="ARBA00008805"/>
    </source>
</evidence>
<gene>
    <name evidence="16" type="ORF">A3Q56_01097</name>
</gene>
<keyword evidence="10" id="KW-0067">ATP-binding</keyword>